<feature type="region of interest" description="Disordered" evidence="1">
    <location>
        <begin position="1"/>
        <end position="71"/>
    </location>
</feature>
<organism evidence="2 3">
    <name type="scientific">Colletotrichum liriopes</name>
    <dbReference type="NCBI Taxonomy" id="708192"/>
    <lineage>
        <taxon>Eukaryota</taxon>
        <taxon>Fungi</taxon>
        <taxon>Dikarya</taxon>
        <taxon>Ascomycota</taxon>
        <taxon>Pezizomycotina</taxon>
        <taxon>Sordariomycetes</taxon>
        <taxon>Hypocreomycetidae</taxon>
        <taxon>Glomerellales</taxon>
        <taxon>Glomerellaceae</taxon>
        <taxon>Colletotrichum</taxon>
        <taxon>Colletotrichum spaethianum species complex</taxon>
    </lineage>
</organism>
<reference evidence="2 3" key="1">
    <citation type="submission" date="2021-07" db="EMBL/GenBank/DDBJ databases">
        <title>Genome data of Colletotrichum spaethianum.</title>
        <authorList>
            <person name="Utami Y.D."/>
            <person name="Hiruma K."/>
        </authorList>
    </citation>
    <scope>NUCLEOTIDE SEQUENCE [LARGE SCALE GENOMIC DNA]</scope>
    <source>
        <strain evidence="2 3">MAFF 242679</strain>
    </source>
</reference>
<dbReference type="EMBL" id="BPPX01000014">
    <property type="protein sequence ID" value="GJC84303.1"/>
    <property type="molecule type" value="Genomic_DNA"/>
</dbReference>
<dbReference type="Proteomes" id="UP001055172">
    <property type="component" value="Unassembled WGS sequence"/>
</dbReference>
<accession>A0AA37GNI3</accession>
<name>A0AA37GNI3_9PEZI</name>
<protein>
    <submittedName>
        <fullName evidence="2">Uncharacterized protein</fullName>
    </submittedName>
</protein>
<gene>
    <name evidence="2" type="ORF">ColLi_07141</name>
</gene>
<sequence length="71" mass="7773">MDVGVEGQRKTETADGSVASPTRAKVWGMHRYVGSPARRTGDGGGRGCLNKTDEESKEEASYAGWEREWVK</sequence>
<feature type="compositionally biased region" description="Basic and acidic residues" evidence="1">
    <location>
        <begin position="51"/>
        <end position="71"/>
    </location>
</feature>
<evidence type="ECO:0000256" key="1">
    <source>
        <dbReference type="SAM" id="MobiDB-lite"/>
    </source>
</evidence>
<evidence type="ECO:0000313" key="2">
    <source>
        <dbReference type="EMBL" id="GJC84303.1"/>
    </source>
</evidence>
<dbReference type="AlphaFoldDB" id="A0AA37GNI3"/>
<comment type="caution">
    <text evidence="2">The sequence shown here is derived from an EMBL/GenBank/DDBJ whole genome shotgun (WGS) entry which is preliminary data.</text>
</comment>
<keyword evidence="3" id="KW-1185">Reference proteome</keyword>
<evidence type="ECO:0000313" key="3">
    <source>
        <dbReference type="Proteomes" id="UP001055172"/>
    </source>
</evidence>
<proteinExistence type="predicted"/>